<sequence>MSLFITLSTILFLALIGYHLVYGSPGSRFHLSGAAFLLVGYLLGPDLLGILDEQTATELYPLDGLVTGWVGLMYGLQLDLPFMRRLSPPFLVAVILDTGMTLLLFVAVILLFFPLLEPGHTLSLALVTAATAACSSQAALVMASPGLKPTRAVTTLMRIATAGSLLSLAVFAAAFFFCAPNPLPDRLSMSIQTDLPMVLMSTAALVVLYTLFFSERRPREELLLIVTGMVVLTSGLAATHHFSPLLANAITGFFLGNTTRYRDRILSMVIILEKPLYLLLLILLGARAITFSQSLVLTAVLYLLLRSSAKLAGGWLISHLHTGVALPRRAGIAFMEQGGLALALCFDAQHAFPGAITHNLVTAILLATLVSDLSGRLTWGELIPKRETTP</sequence>
<keyword evidence="1" id="KW-0472">Membrane</keyword>
<proteinExistence type="predicted"/>
<evidence type="ECO:0000256" key="1">
    <source>
        <dbReference type="SAM" id="Phobius"/>
    </source>
</evidence>
<feature type="transmembrane region" description="Helical" evidence="1">
    <location>
        <begin position="122"/>
        <end position="143"/>
    </location>
</feature>
<organism evidence="2 3">
    <name type="scientific">Desulfoluna butyratoxydans</name>
    <dbReference type="NCBI Taxonomy" id="231438"/>
    <lineage>
        <taxon>Bacteria</taxon>
        <taxon>Pseudomonadati</taxon>
        <taxon>Thermodesulfobacteriota</taxon>
        <taxon>Desulfobacteria</taxon>
        <taxon>Desulfobacterales</taxon>
        <taxon>Desulfolunaceae</taxon>
        <taxon>Desulfoluna</taxon>
    </lineage>
</organism>
<dbReference type="Gene3D" id="1.20.1530.20">
    <property type="match status" value="1"/>
</dbReference>
<accession>A0A4U8YQS0</accession>
<dbReference type="AlphaFoldDB" id="A0A4U8YQS0"/>
<name>A0A4U8YQS0_9BACT</name>
<dbReference type="EMBL" id="CAADHO010000002">
    <property type="protein sequence ID" value="VFQ44122.1"/>
    <property type="molecule type" value="Genomic_DNA"/>
</dbReference>
<protein>
    <recommendedName>
        <fullName evidence="4">Cation/h+ exchanger</fullName>
    </recommendedName>
</protein>
<feature type="transmembrane region" description="Helical" evidence="1">
    <location>
        <begin position="155"/>
        <end position="177"/>
    </location>
</feature>
<evidence type="ECO:0000313" key="3">
    <source>
        <dbReference type="Proteomes" id="UP000507962"/>
    </source>
</evidence>
<dbReference type="InterPro" id="IPR038770">
    <property type="entry name" value="Na+/solute_symporter_sf"/>
</dbReference>
<evidence type="ECO:0000313" key="2">
    <source>
        <dbReference type="EMBL" id="VFQ44122.1"/>
    </source>
</evidence>
<gene>
    <name evidence="2" type="ORF">MSL71_17660</name>
</gene>
<dbReference type="PANTHER" id="PTHR43021">
    <property type="entry name" value="NA(+)/H(+) ANTIPORTER-RELATED"/>
    <property type="match status" value="1"/>
</dbReference>
<dbReference type="PANTHER" id="PTHR43021:SF2">
    <property type="entry name" value="CATION_H+ EXCHANGER DOMAIN-CONTAINING PROTEIN"/>
    <property type="match status" value="1"/>
</dbReference>
<keyword evidence="3" id="KW-1185">Reference proteome</keyword>
<dbReference type="Proteomes" id="UP000507962">
    <property type="component" value="Unassembled WGS sequence"/>
</dbReference>
<feature type="transmembrane region" description="Helical" evidence="1">
    <location>
        <begin position="222"/>
        <end position="242"/>
    </location>
</feature>
<dbReference type="RefSeq" id="WP_180138874.1">
    <property type="nucleotide sequence ID" value="NZ_CAADHO010000002.1"/>
</dbReference>
<feature type="transmembrane region" description="Helical" evidence="1">
    <location>
        <begin position="33"/>
        <end position="51"/>
    </location>
</feature>
<evidence type="ECO:0008006" key="4">
    <source>
        <dbReference type="Google" id="ProtNLM"/>
    </source>
</evidence>
<keyword evidence="1" id="KW-1133">Transmembrane helix</keyword>
<reference evidence="2 3" key="1">
    <citation type="submission" date="2019-03" db="EMBL/GenBank/DDBJ databases">
        <authorList>
            <person name="Nijsse B."/>
        </authorList>
    </citation>
    <scope>NUCLEOTIDE SEQUENCE [LARGE SCALE GENOMIC DNA]</scope>
    <source>
        <strain evidence="2">Desulfoluna butyratoxydans MSL71</strain>
    </source>
</reference>
<keyword evidence="1" id="KW-0812">Transmembrane</keyword>
<feature type="transmembrane region" description="Helical" evidence="1">
    <location>
        <begin position="197"/>
        <end position="215"/>
    </location>
</feature>
<feature type="transmembrane region" description="Helical" evidence="1">
    <location>
        <begin position="90"/>
        <end position="116"/>
    </location>
</feature>